<reference evidence="1 2" key="1">
    <citation type="journal article" date="2019" name="Nat. Ecol. Evol.">
        <title>Megaphylogeny resolves global patterns of mushroom evolution.</title>
        <authorList>
            <person name="Varga T."/>
            <person name="Krizsan K."/>
            <person name="Foldi C."/>
            <person name="Dima B."/>
            <person name="Sanchez-Garcia M."/>
            <person name="Sanchez-Ramirez S."/>
            <person name="Szollosi G.J."/>
            <person name="Szarkandi J.G."/>
            <person name="Papp V."/>
            <person name="Albert L."/>
            <person name="Andreopoulos W."/>
            <person name="Angelini C."/>
            <person name="Antonin V."/>
            <person name="Barry K.W."/>
            <person name="Bougher N.L."/>
            <person name="Buchanan P."/>
            <person name="Buyck B."/>
            <person name="Bense V."/>
            <person name="Catcheside P."/>
            <person name="Chovatia M."/>
            <person name="Cooper J."/>
            <person name="Damon W."/>
            <person name="Desjardin D."/>
            <person name="Finy P."/>
            <person name="Geml J."/>
            <person name="Haridas S."/>
            <person name="Hughes K."/>
            <person name="Justo A."/>
            <person name="Karasinski D."/>
            <person name="Kautmanova I."/>
            <person name="Kiss B."/>
            <person name="Kocsube S."/>
            <person name="Kotiranta H."/>
            <person name="LaButti K.M."/>
            <person name="Lechner B.E."/>
            <person name="Liimatainen K."/>
            <person name="Lipzen A."/>
            <person name="Lukacs Z."/>
            <person name="Mihaltcheva S."/>
            <person name="Morgado L.N."/>
            <person name="Niskanen T."/>
            <person name="Noordeloos M.E."/>
            <person name="Ohm R.A."/>
            <person name="Ortiz-Santana B."/>
            <person name="Ovrebo C."/>
            <person name="Racz N."/>
            <person name="Riley R."/>
            <person name="Savchenko A."/>
            <person name="Shiryaev A."/>
            <person name="Soop K."/>
            <person name="Spirin V."/>
            <person name="Szebenyi C."/>
            <person name="Tomsovsky M."/>
            <person name="Tulloss R.E."/>
            <person name="Uehling J."/>
            <person name="Grigoriev I.V."/>
            <person name="Vagvolgyi C."/>
            <person name="Papp T."/>
            <person name="Martin F.M."/>
            <person name="Miettinen O."/>
            <person name="Hibbett D.S."/>
            <person name="Nagy L.G."/>
        </authorList>
    </citation>
    <scope>NUCLEOTIDE SEQUENCE [LARGE SCALE GENOMIC DNA]</scope>
    <source>
        <strain evidence="1 2">NL-1719</strain>
    </source>
</reference>
<accession>A0ACD3AKU4</accession>
<organism evidence="1 2">
    <name type="scientific">Pluteus cervinus</name>
    <dbReference type="NCBI Taxonomy" id="181527"/>
    <lineage>
        <taxon>Eukaryota</taxon>
        <taxon>Fungi</taxon>
        <taxon>Dikarya</taxon>
        <taxon>Basidiomycota</taxon>
        <taxon>Agaricomycotina</taxon>
        <taxon>Agaricomycetes</taxon>
        <taxon>Agaricomycetidae</taxon>
        <taxon>Agaricales</taxon>
        <taxon>Pluteineae</taxon>
        <taxon>Pluteaceae</taxon>
        <taxon>Pluteus</taxon>
    </lineage>
</organism>
<evidence type="ECO:0000313" key="1">
    <source>
        <dbReference type="EMBL" id="TFK65854.1"/>
    </source>
</evidence>
<protein>
    <submittedName>
        <fullName evidence="1">Uncharacterized protein</fullName>
    </submittedName>
</protein>
<gene>
    <name evidence="1" type="ORF">BDN72DRAFT_845029</name>
</gene>
<evidence type="ECO:0000313" key="2">
    <source>
        <dbReference type="Proteomes" id="UP000308600"/>
    </source>
</evidence>
<proteinExistence type="predicted"/>
<dbReference type="EMBL" id="ML208423">
    <property type="protein sequence ID" value="TFK65854.1"/>
    <property type="molecule type" value="Genomic_DNA"/>
</dbReference>
<dbReference type="Proteomes" id="UP000308600">
    <property type="component" value="Unassembled WGS sequence"/>
</dbReference>
<sequence>MGPIPLPIKPTVLKVEYNGYPAGDIVPNLIGELSQISQATLFSKAVAGSRTWFMTSLVAVVDGRFSFTHEGYLYFLGAKQ</sequence>
<name>A0ACD3AKU4_9AGAR</name>
<keyword evidence="2" id="KW-1185">Reference proteome</keyword>